<dbReference type="EMBL" id="REGN01001010">
    <property type="protein sequence ID" value="RNA37651.1"/>
    <property type="molecule type" value="Genomic_DNA"/>
</dbReference>
<evidence type="ECO:0000313" key="2">
    <source>
        <dbReference type="Proteomes" id="UP000276133"/>
    </source>
</evidence>
<dbReference type="Proteomes" id="UP000276133">
    <property type="component" value="Unassembled WGS sequence"/>
</dbReference>
<proteinExistence type="predicted"/>
<reference evidence="1 2" key="1">
    <citation type="journal article" date="2018" name="Sci. Rep.">
        <title>Genomic signatures of local adaptation to the degree of environmental predictability in rotifers.</title>
        <authorList>
            <person name="Franch-Gras L."/>
            <person name="Hahn C."/>
            <person name="Garcia-Roger E.M."/>
            <person name="Carmona M.J."/>
            <person name="Serra M."/>
            <person name="Gomez A."/>
        </authorList>
    </citation>
    <scope>NUCLEOTIDE SEQUENCE [LARGE SCALE GENOMIC DNA]</scope>
    <source>
        <strain evidence="1">HYR1</strain>
    </source>
</reference>
<gene>
    <name evidence="1" type="ORF">BpHYR1_026995</name>
</gene>
<sequence length="128" mass="14791">MENIVENVTGKDKSPKKSKKSQVKFRLYLTFWSKDLKNSNLRNNYKKILEKFCSNLFLSTSFNSVSFLSDVSFSFKLKLSDRSFLLVEREISKEVWSSLDVVATLLSSKLNVWQLQCLLSFSSSILSK</sequence>
<accession>A0A3M7SP71</accession>
<comment type="caution">
    <text evidence="1">The sequence shown here is derived from an EMBL/GenBank/DDBJ whole genome shotgun (WGS) entry which is preliminary data.</text>
</comment>
<organism evidence="1 2">
    <name type="scientific">Brachionus plicatilis</name>
    <name type="common">Marine rotifer</name>
    <name type="synonym">Brachionus muelleri</name>
    <dbReference type="NCBI Taxonomy" id="10195"/>
    <lineage>
        <taxon>Eukaryota</taxon>
        <taxon>Metazoa</taxon>
        <taxon>Spiralia</taxon>
        <taxon>Gnathifera</taxon>
        <taxon>Rotifera</taxon>
        <taxon>Eurotatoria</taxon>
        <taxon>Monogononta</taxon>
        <taxon>Pseudotrocha</taxon>
        <taxon>Ploima</taxon>
        <taxon>Brachionidae</taxon>
        <taxon>Brachionus</taxon>
    </lineage>
</organism>
<keyword evidence="2" id="KW-1185">Reference proteome</keyword>
<protein>
    <submittedName>
        <fullName evidence="1">Uncharacterized protein</fullName>
    </submittedName>
</protein>
<dbReference type="AlphaFoldDB" id="A0A3M7SP71"/>
<name>A0A3M7SP71_BRAPC</name>
<evidence type="ECO:0000313" key="1">
    <source>
        <dbReference type="EMBL" id="RNA37651.1"/>
    </source>
</evidence>